<name>A0A5N1IQF0_9BACT</name>
<dbReference type="AlphaFoldDB" id="A0A5N1IQF0"/>
<reference evidence="1 2" key="1">
    <citation type="submission" date="2019-09" db="EMBL/GenBank/DDBJ databases">
        <title>Genome sequence of Adhaeribacter sp. M2.</title>
        <authorList>
            <person name="Srinivasan S."/>
        </authorList>
    </citation>
    <scope>NUCLEOTIDE SEQUENCE [LARGE SCALE GENOMIC DNA]</scope>
    <source>
        <strain evidence="1 2">M2</strain>
    </source>
</reference>
<comment type="caution">
    <text evidence="1">The sequence shown here is derived from an EMBL/GenBank/DDBJ whole genome shotgun (WGS) entry which is preliminary data.</text>
</comment>
<evidence type="ECO:0000313" key="2">
    <source>
        <dbReference type="Proteomes" id="UP000326570"/>
    </source>
</evidence>
<keyword evidence="2" id="KW-1185">Reference proteome</keyword>
<sequence>MDVRDQLTEKITEVLTTIEGYKNLNGITWFYEEATTVLFRLQEKVINGEKIKLELQNSLFYLITITDRLSEDSILSKQLWKIDSLIKDYIWERF</sequence>
<proteinExistence type="predicted"/>
<dbReference type="RefSeq" id="WP_150904597.1">
    <property type="nucleotide sequence ID" value="NZ_VTWT01000007.1"/>
</dbReference>
<organism evidence="1 2">
    <name type="scientific">Adhaeribacter soli</name>
    <dbReference type="NCBI Taxonomy" id="2607655"/>
    <lineage>
        <taxon>Bacteria</taxon>
        <taxon>Pseudomonadati</taxon>
        <taxon>Bacteroidota</taxon>
        <taxon>Cytophagia</taxon>
        <taxon>Cytophagales</taxon>
        <taxon>Hymenobacteraceae</taxon>
        <taxon>Adhaeribacter</taxon>
    </lineage>
</organism>
<dbReference type="Proteomes" id="UP000326570">
    <property type="component" value="Unassembled WGS sequence"/>
</dbReference>
<dbReference type="EMBL" id="VTWT01000007">
    <property type="protein sequence ID" value="KAA9331988.1"/>
    <property type="molecule type" value="Genomic_DNA"/>
</dbReference>
<evidence type="ECO:0000313" key="1">
    <source>
        <dbReference type="EMBL" id="KAA9331988.1"/>
    </source>
</evidence>
<accession>A0A5N1IQF0</accession>
<protein>
    <submittedName>
        <fullName evidence="1">Uncharacterized protein</fullName>
    </submittedName>
</protein>
<gene>
    <name evidence="1" type="ORF">F0P94_14435</name>
</gene>